<dbReference type="AlphaFoldDB" id="A0A5M8FMX7"/>
<dbReference type="GO" id="GO:0004640">
    <property type="term" value="F:phosphoribosylanthranilate isomerase activity"/>
    <property type="evidence" value="ECO:0007669"/>
    <property type="project" value="UniProtKB-UniRule"/>
</dbReference>
<comment type="similarity">
    <text evidence="9">Belongs to the TrpF family.</text>
</comment>
<name>A0A5M8FMX7_9GAMM</name>
<dbReference type="InterPro" id="IPR044643">
    <property type="entry name" value="TrpF_fam"/>
</dbReference>
<evidence type="ECO:0000256" key="4">
    <source>
        <dbReference type="ARBA" id="ARBA00022272"/>
    </source>
</evidence>
<keyword evidence="8 9" id="KW-0413">Isomerase</keyword>
<evidence type="ECO:0000313" key="11">
    <source>
        <dbReference type="EMBL" id="KAA6185046.1"/>
    </source>
</evidence>
<dbReference type="EMBL" id="VWXX01000013">
    <property type="protein sequence ID" value="KAA6185046.1"/>
    <property type="molecule type" value="Genomic_DNA"/>
</dbReference>
<comment type="caution">
    <text evidence="11">The sequence shown here is derived from an EMBL/GenBank/DDBJ whole genome shotgun (WGS) entry which is preliminary data.</text>
</comment>
<dbReference type="Gene3D" id="3.20.20.70">
    <property type="entry name" value="Aldolase class I"/>
    <property type="match status" value="1"/>
</dbReference>
<evidence type="ECO:0000256" key="2">
    <source>
        <dbReference type="ARBA" id="ARBA00004664"/>
    </source>
</evidence>
<dbReference type="CDD" id="cd00405">
    <property type="entry name" value="PRAI"/>
    <property type="match status" value="1"/>
</dbReference>
<dbReference type="PANTHER" id="PTHR42894:SF1">
    <property type="entry name" value="N-(5'-PHOSPHORIBOSYL)ANTHRANILATE ISOMERASE"/>
    <property type="match status" value="1"/>
</dbReference>
<keyword evidence="5 9" id="KW-0028">Amino-acid biosynthesis</keyword>
<dbReference type="InterPro" id="IPR001240">
    <property type="entry name" value="PRAI_dom"/>
</dbReference>
<evidence type="ECO:0000256" key="9">
    <source>
        <dbReference type="HAMAP-Rule" id="MF_00135"/>
    </source>
</evidence>
<evidence type="ECO:0000256" key="1">
    <source>
        <dbReference type="ARBA" id="ARBA00001164"/>
    </source>
</evidence>
<sequence>MVRVKICGITDADQVDWCVAAGADCLGFVVEYPVPVPWNLSRQEAHALLARVPPMTTRALVSGGSPEHVIGLARALRPHLVQLHTDNTLAETAKIAQALAPIGIGLIRALRIDVATGLACGEITDPLAAAHALESTGVTAILLDARTGEMPAGTGVSLDWRGARRIRDRLSAPLILAGGLTTGNVRSAIEQVRPYAVDVISGVEVSRRVKSPKLIRQFVRQARVTVSQ</sequence>
<dbReference type="HAMAP" id="MF_00135">
    <property type="entry name" value="PRAI"/>
    <property type="match status" value="1"/>
</dbReference>
<dbReference type="OrthoDB" id="9796196at2"/>
<comment type="pathway">
    <text evidence="2 9">Amino-acid biosynthesis; L-tryptophan biosynthesis; L-tryptophan from chorismate: step 3/5.</text>
</comment>
<protein>
    <recommendedName>
        <fullName evidence="4 9">N-(5'-phosphoribosyl)anthranilate isomerase</fullName>
        <shortName evidence="9">PRAI</shortName>
        <ecNumber evidence="3 9">5.3.1.24</ecNumber>
    </recommendedName>
</protein>
<feature type="domain" description="N-(5'phosphoribosyl) anthranilate isomerase (PRAI)" evidence="10">
    <location>
        <begin position="4"/>
        <end position="220"/>
    </location>
</feature>
<dbReference type="PANTHER" id="PTHR42894">
    <property type="entry name" value="N-(5'-PHOSPHORIBOSYL)ANTHRANILATE ISOMERASE"/>
    <property type="match status" value="1"/>
</dbReference>
<evidence type="ECO:0000256" key="5">
    <source>
        <dbReference type="ARBA" id="ARBA00022605"/>
    </source>
</evidence>
<evidence type="ECO:0000259" key="10">
    <source>
        <dbReference type="Pfam" id="PF00697"/>
    </source>
</evidence>
<organism evidence="11 12">
    <name type="scientific">Thiohalocapsa marina</name>
    <dbReference type="NCBI Taxonomy" id="424902"/>
    <lineage>
        <taxon>Bacteria</taxon>
        <taxon>Pseudomonadati</taxon>
        <taxon>Pseudomonadota</taxon>
        <taxon>Gammaproteobacteria</taxon>
        <taxon>Chromatiales</taxon>
        <taxon>Chromatiaceae</taxon>
        <taxon>Thiohalocapsa</taxon>
    </lineage>
</organism>
<comment type="catalytic activity">
    <reaction evidence="1 9">
        <text>N-(5-phospho-beta-D-ribosyl)anthranilate = 1-(2-carboxyphenylamino)-1-deoxy-D-ribulose 5-phosphate</text>
        <dbReference type="Rhea" id="RHEA:21540"/>
        <dbReference type="ChEBI" id="CHEBI:18277"/>
        <dbReference type="ChEBI" id="CHEBI:58613"/>
        <dbReference type="EC" id="5.3.1.24"/>
    </reaction>
</comment>
<dbReference type="InterPro" id="IPR011060">
    <property type="entry name" value="RibuloseP-bd_barrel"/>
</dbReference>
<evidence type="ECO:0000256" key="6">
    <source>
        <dbReference type="ARBA" id="ARBA00022822"/>
    </source>
</evidence>
<evidence type="ECO:0000256" key="8">
    <source>
        <dbReference type="ARBA" id="ARBA00023235"/>
    </source>
</evidence>
<evidence type="ECO:0000256" key="7">
    <source>
        <dbReference type="ARBA" id="ARBA00023141"/>
    </source>
</evidence>
<reference evidence="11 12" key="1">
    <citation type="submission" date="2019-09" db="EMBL/GenBank/DDBJ databases">
        <title>Whole-genome sequence of the purple sulfur bacterium Thiohalocapsa marina DSM 19078.</title>
        <authorList>
            <person name="Kyndt J.A."/>
            <person name="Meyer T.E."/>
        </authorList>
    </citation>
    <scope>NUCLEOTIDE SEQUENCE [LARGE SCALE GENOMIC DNA]</scope>
    <source>
        <strain evidence="11 12">DSM 19078</strain>
    </source>
</reference>
<accession>A0A5M8FMX7</accession>
<dbReference type="EC" id="5.3.1.24" evidence="3 9"/>
<dbReference type="InterPro" id="IPR013785">
    <property type="entry name" value="Aldolase_TIM"/>
</dbReference>
<proteinExistence type="inferred from homology"/>
<evidence type="ECO:0000313" key="12">
    <source>
        <dbReference type="Proteomes" id="UP000322981"/>
    </source>
</evidence>
<keyword evidence="7 9" id="KW-0057">Aromatic amino acid biosynthesis</keyword>
<dbReference type="Proteomes" id="UP000322981">
    <property type="component" value="Unassembled WGS sequence"/>
</dbReference>
<evidence type="ECO:0000256" key="3">
    <source>
        <dbReference type="ARBA" id="ARBA00012572"/>
    </source>
</evidence>
<dbReference type="GO" id="GO:0000162">
    <property type="term" value="P:L-tryptophan biosynthetic process"/>
    <property type="evidence" value="ECO:0007669"/>
    <property type="project" value="UniProtKB-UniRule"/>
</dbReference>
<keyword evidence="6 9" id="KW-0822">Tryptophan biosynthesis</keyword>
<gene>
    <name evidence="9" type="primary">trpF</name>
    <name evidence="11" type="ORF">F2Q65_09950</name>
</gene>
<dbReference type="Pfam" id="PF00697">
    <property type="entry name" value="PRAI"/>
    <property type="match status" value="1"/>
</dbReference>
<keyword evidence="12" id="KW-1185">Reference proteome</keyword>
<dbReference type="SUPFAM" id="SSF51366">
    <property type="entry name" value="Ribulose-phoshate binding barrel"/>
    <property type="match status" value="1"/>
</dbReference>
<dbReference type="UniPathway" id="UPA00035">
    <property type="reaction ID" value="UER00042"/>
</dbReference>
<dbReference type="RefSeq" id="WP_150092923.1">
    <property type="nucleotide sequence ID" value="NZ_VWXX01000013.1"/>
</dbReference>